<dbReference type="VEuPathDB" id="TriTrypDB:C3747_273g33"/>
<dbReference type="VEuPathDB" id="TriTrypDB:TcG_09763"/>
<feature type="transmembrane region" description="Helical" evidence="1">
    <location>
        <begin position="12"/>
        <end position="31"/>
    </location>
</feature>
<keyword evidence="1" id="KW-0812">Transmembrane</keyword>
<dbReference type="AlphaFoldDB" id="A0A2V2VEQ8"/>
<protein>
    <submittedName>
        <fullName evidence="2">Putative retrotransposon hot spot protein (RHS)</fullName>
    </submittedName>
</protein>
<evidence type="ECO:0000256" key="1">
    <source>
        <dbReference type="SAM" id="Phobius"/>
    </source>
</evidence>
<evidence type="ECO:0000313" key="3">
    <source>
        <dbReference type="Proteomes" id="UP000246078"/>
    </source>
</evidence>
<reference evidence="2 3" key="1">
    <citation type="journal article" date="2018" name="Microb. Genom.">
        <title>Expanding an expanded genome: long-read sequencing of Trypanosoma cruzi.</title>
        <authorList>
            <person name="Berna L."/>
            <person name="Rodriguez M."/>
            <person name="Chiribao M.L."/>
            <person name="Parodi-Talice A."/>
            <person name="Pita S."/>
            <person name="Rijo G."/>
            <person name="Alvarez-Valin F."/>
            <person name="Robello C."/>
        </authorList>
    </citation>
    <scope>NUCLEOTIDE SEQUENCE [LARGE SCALE GENOMIC DNA]</scope>
    <source>
        <strain evidence="2 3">TCC</strain>
    </source>
</reference>
<gene>
    <name evidence="2" type="ORF">C3747_273g33</name>
</gene>
<dbReference type="VEuPathDB" id="TriTrypDB:TcCL_NonESM08637"/>
<comment type="caution">
    <text evidence="2">The sequence shown here is derived from an EMBL/GenBank/DDBJ whole genome shotgun (WGS) entry which is preliminary data.</text>
</comment>
<name>A0A2V2VEQ8_TRYCR</name>
<organism evidence="2 3">
    <name type="scientific">Trypanosoma cruzi</name>
    <dbReference type="NCBI Taxonomy" id="5693"/>
    <lineage>
        <taxon>Eukaryota</taxon>
        <taxon>Discoba</taxon>
        <taxon>Euglenozoa</taxon>
        <taxon>Kinetoplastea</taxon>
        <taxon>Metakinetoplastina</taxon>
        <taxon>Trypanosomatida</taxon>
        <taxon>Trypanosomatidae</taxon>
        <taxon>Trypanosoma</taxon>
        <taxon>Schizotrypanum</taxon>
    </lineage>
</organism>
<dbReference type="NCBIfam" id="TIGR01631">
    <property type="entry name" value="Trypano_RHS"/>
    <property type="match status" value="1"/>
</dbReference>
<evidence type="ECO:0000313" key="2">
    <source>
        <dbReference type="EMBL" id="PWU94850.1"/>
    </source>
</evidence>
<proteinExistence type="predicted"/>
<sequence>MEYRTNTNIKHRLLCIPAVGAFLLVDGFFFVESNPRTLVGLRMATTAGGCHTTASTVRQFTVCPAAYFNGWEELSRDMSWEMIYVQHENSTMITNWQRCGPVNTENLSDAEKEIVAFWDGKVHQYQVILEGKFPEEIKFSHDGLPEGYKKSKKI</sequence>
<keyword evidence="1" id="KW-0472">Membrane</keyword>
<dbReference type="EMBL" id="PRFC01000273">
    <property type="protein sequence ID" value="PWU94850.1"/>
    <property type="molecule type" value="Genomic_DNA"/>
</dbReference>
<accession>A0A2V2VEQ8</accession>
<dbReference type="InterPro" id="IPR006518">
    <property type="entry name" value="Trypano_RHS"/>
</dbReference>
<dbReference type="Proteomes" id="UP000246078">
    <property type="component" value="Unassembled WGS sequence"/>
</dbReference>
<keyword evidence="1" id="KW-1133">Transmembrane helix</keyword>